<keyword evidence="4 7" id="KW-0697">Rotamase</keyword>
<dbReference type="GO" id="GO:0043165">
    <property type="term" value="P:Gram-negative-bacterium-type cell outer membrane assembly"/>
    <property type="evidence" value="ECO:0007669"/>
    <property type="project" value="InterPro"/>
</dbReference>
<keyword evidence="2 7" id="KW-0677">Repeat</keyword>
<reference evidence="10" key="1">
    <citation type="submission" date="2020-10" db="EMBL/GenBank/DDBJ databases">
        <authorList>
            <person name="Szabo G."/>
        </authorList>
    </citation>
    <scope>NUCLEOTIDE SEQUENCE</scope>
    <source>
        <strain evidence="10">PROFFT</strain>
    </source>
</reference>
<evidence type="ECO:0000256" key="7">
    <source>
        <dbReference type="HAMAP-Rule" id="MF_01183"/>
    </source>
</evidence>
<dbReference type="GO" id="GO:0042277">
    <property type="term" value="F:peptide binding"/>
    <property type="evidence" value="ECO:0007669"/>
    <property type="project" value="InterPro"/>
</dbReference>
<feature type="signal peptide" evidence="7">
    <location>
        <begin position="1"/>
        <end position="26"/>
    </location>
</feature>
<evidence type="ECO:0000256" key="2">
    <source>
        <dbReference type="ARBA" id="ARBA00022737"/>
    </source>
</evidence>
<evidence type="ECO:0000256" key="3">
    <source>
        <dbReference type="ARBA" id="ARBA00022764"/>
    </source>
</evidence>
<dbReference type="InterPro" id="IPR015391">
    <property type="entry name" value="SurA_N"/>
</dbReference>
<dbReference type="Gene3D" id="3.10.50.40">
    <property type="match status" value="2"/>
</dbReference>
<dbReference type="GO" id="GO:0050821">
    <property type="term" value="P:protein stabilization"/>
    <property type="evidence" value="ECO:0007669"/>
    <property type="project" value="InterPro"/>
</dbReference>
<dbReference type="Gene3D" id="1.10.4030.10">
    <property type="entry name" value="Porin chaperone SurA, peptide-binding domain"/>
    <property type="match status" value="2"/>
</dbReference>
<evidence type="ECO:0000256" key="4">
    <source>
        <dbReference type="ARBA" id="ARBA00023110"/>
    </source>
</evidence>
<comment type="catalytic activity">
    <reaction evidence="7">
        <text>[protein]-peptidylproline (omega=180) = [protein]-peptidylproline (omega=0)</text>
        <dbReference type="Rhea" id="RHEA:16237"/>
        <dbReference type="Rhea" id="RHEA-COMP:10747"/>
        <dbReference type="Rhea" id="RHEA-COMP:10748"/>
        <dbReference type="ChEBI" id="CHEBI:83833"/>
        <dbReference type="ChEBI" id="CHEBI:83834"/>
        <dbReference type="EC" id="5.2.1.8"/>
    </reaction>
</comment>
<dbReference type="GO" id="GO:0003755">
    <property type="term" value="F:peptidyl-prolyl cis-trans isomerase activity"/>
    <property type="evidence" value="ECO:0007669"/>
    <property type="project" value="UniProtKB-UniRule"/>
</dbReference>
<sequence precursor="true">MKNRKVMKKWSILILSMTLFGHTASATPQVVDKIVAIINNGIVLESDVSGLLHSVKINLSQNKSRLYDDKILRYQILEHLIMNKIQLQIAQKMGIDITDSDIKQTIINITQQNNMSVHQMSSRLAARGISYKKYSDQIREEMLISTVRNKEVSRRFIILPQEVEDLAKQISAENKDNIELNLSQIILPATSPTYSSLNNPYQDAVCLVSKLRKGEEFGKMVLKYSAESYNTKIGQIGWIKIQRLPLVLANALRTAEKNDIIGPIRLGVSLYIFKINDIRSKPKDVYITEVNARHILLCPSPVMTNDQARLRLEKLAQQIKNKTITFDKAAKEISEDSFSAFKGGNLGWVIPTSYNPVFRDALIKLKKGEISVPIYTAFSGWHLIQVLDTRTVKRTEDAEKDQAYRILFNRKFNQEEQSWLQENRASSYVKIMDNYNILN</sequence>
<dbReference type="GO" id="GO:0051082">
    <property type="term" value="F:unfolded protein binding"/>
    <property type="evidence" value="ECO:0007669"/>
    <property type="project" value="UniProtKB-UniRule"/>
</dbReference>
<name>A0A8E4MES7_9ENTR</name>
<feature type="domain" description="PpiC" evidence="9">
    <location>
        <begin position="177"/>
        <end position="277"/>
    </location>
</feature>
<keyword evidence="11" id="KW-1185">Reference proteome</keyword>
<keyword evidence="8" id="KW-0175">Coiled coil</keyword>
<dbReference type="Proteomes" id="UP000683585">
    <property type="component" value="Chromosome"/>
</dbReference>
<evidence type="ECO:0000256" key="1">
    <source>
        <dbReference type="ARBA" id="ARBA00022729"/>
    </source>
</evidence>
<dbReference type="InterPro" id="IPR023034">
    <property type="entry name" value="PPIase_SurA"/>
</dbReference>
<dbReference type="PROSITE" id="PS50198">
    <property type="entry name" value="PPIC_PPIASE_2"/>
    <property type="match status" value="2"/>
</dbReference>
<dbReference type="PANTHER" id="PTHR47637">
    <property type="entry name" value="CHAPERONE SURA"/>
    <property type="match status" value="1"/>
</dbReference>
<dbReference type="SUPFAM" id="SSF54534">
    <property type="entry name" value="FKBP-like"/>
    <property type="match status" value="2"/>
</dbReference>
<keyword evidence="1 7" id="KW-0732">Signal</keyword>
<dbReference type="PROSITE" id="PS01096">
    <property type="entry name" value="PPIC_PPIASE_1"/>
    <property type="match status" value="1"/>
</dbReference>
<feature type="coiled-coil region" evidence="8">
    <location>
        <begin position="305"/>
        <end position="332"/>
    </location>
</feature>
<evidence type="ECO:0000313" key="11">
    <source>
        <dbReference type="Proteomes" id="UP000683585"/>
    </source>
</evidence>
<dbReference type="InterPro" id="IPR050280">
    <property type="entry name" value="OMP_Chaperone_SurA"/>
</dbReference>
<dbReference type="HAMAP" id="MF_01183">
    <property type="entry name" value="Chaperone_SurA"/>
    <property type="match status" value="1"/>
</dbReference>
<dbReference type="InterPro" id="IPR023058">
    <property type="entry name" value="PPIase_PpiC_CS"/>
</dbReference>
<comment type="subcellular location">
    <subcellularLocation>
        <location evidence="7">Periplasm</location>
    </subcellularLocation>
    <text evidence="7">Is capable of associating with the outer membrane.</text>
</comment>
<gene>
    <name evidence="7 10" type="primary">surA</name>
    <name evidence="10" type="ORF">PROFFT_A_01160</name>
</gene>
<dbReference type="EMBL" id="LR890047">
    <property type="protein sequence ID" value="CAD6507965.1"/>
    <property type="molecule type" value="Genomic_DNA"/>
</dbReference>
<dbReference type="InterPro" id="IPR046357">
    <property type="entry name" value="PPIase_dom_sf"/>
</dbReference>
<evidence type="ECO:0000313" key="10">
    <source>
        <dbReference type="EMBL" id="CAD6507965.1"/>
    </source>
</evidence>
<dbReference type="KEGG" id="ptf:PROFFT_A_01160"/>
<dbReference type="SUPFAM" id="SSF109998">
    <property type="entry name" value="Triger factor/SurA peptide-binding domain-like"/>
    <property type="match status" value="1"/>
</dbReference>
<accession>A0A8E4MES7</accession>
<evidence type="ECO:0000256" key="6">
    <source>
        <dbReference type="ARBA" id="ARBA00023235"/>
    </source>
</evidence>
<protein>
    <recommendedName>
        <fullName evidence="7">Chaperone SurA</fullName>
    </recommendedName>
    <alternativeName>
        <fullName evidence="7">Peptidyl-prolyl cis-trans isomerase SurA</fullName>
        <shortName evidence="7">PPIase SurA</shortName>
        <ecNumber evidence="7">5.2.1.8</ecNumber>
    </alternativeName>
    <alternativeName>
        <fullName evidence="7">Rotamase SurA</fullName>
    </alternativeName>
</protein>
<keyword evidence="5 7" id="KW-0143">Chaperone</keyword>
<feature type="chain" id="PRO_5035029559" description="Chaperone SurA" evidence="7">
    <location>
        <begin position="27"/>
        <end position="439"/>
    </location>
</feature>
<dbReference type="InterPro" id="IPR000297">
    <property type="entry name" value="PPIase_PpiC"/>
</dbReference>
<dbReference type="Pfam" id="PF09312">
    <property type="entry name" value="SurA_N"/>
    <property type="match status" value="1"/>
</dbReference>
<keyword evidence="6 7" id="KW-0413">Isomerase</keyword>
<evidence type="ECO:0000256" key="8">
    <source>
        <dbReference type="SAM" id="Coils"/>
    </source>
</evidence>
<evidence type="ECO:0000256" key="5">
    <source>
        <dbReference type="ARBA" id="ARBA00023186"/>
    </source>
</evidence>
<dbReference type="NCBIfam" id="NF008038">
    <property type="entry name" value="PRK10770.1"/>
    <property type="match status" value="1"/>
</dbReference>
<dbReference type="AlphaFoldDB" id="A0A8E4MES7"/>
<dbReference type="Pfam" id="PF00639">
    <property type="entry name" value="Rotamase"/>
    <property type="match status" value="2"/>
</dbReference>
<organism evidence="10 11">
    <name type="scientific">Candidatus Profftia tarda</name>
    <dbReference type="NCBI Taxonomy" id="1177216"/>
    <lineage>
        <taxon>Bacteria</taxon>
        <taxon>Pseudomonadati</taxon>
        <taxon>Pseudomonadota</taxon>
        <taxon>Gammaproteobacteria</taxon>
        <taxon>Enterobacterales</taxon>
        <taxon>Enterobacteriaceae</taxon>
        <taxon>Candidatus Profftia</taxon>
    </lineage>
</organism>
<dbReference type="InterPro" id="IPR027304">
    <property type="entry name" value="Trigger_fact/SurA_dom_sf"/>
</dbReference>
<proteinExistence type="inferred from homology"/>
<dbReference type="PANTHER" id="PTHR47637:SF1">
    <property type="entry name" value="CHAPERONE SURA"/>
    <property type="match status" value="1"/>
</dbReference>
<dbReference type="GO" id="GO:0030288">
    <property type="term" value="C:outer membrane-bounded periplasmic space"/>
    <property type="evidence" value="ECO:0007669"/>
    <property type="project" value="InterPro"/>
</dbReference>
<comment type="function">
    <text evidence="7">Chaperone involved in the correct folding and assembly of outer membrane proteins. Recognizes specific patterns of aromatic residues and the orientation of their side chains, which are found more frequently in integral outer membrane proteins. May act in both early periplasmic and late outer membrane-associated steps of protein maturation.</text>
</comment>
<evidence type="ECO:0000259" key="9">
    <source>
        <dbReference type="PROSITE" id="PS50198"/>
    </source>
</evidence>
<feature type="domain" description="PpiC" evidence="9">
    <location>
        <begin position="287"/>
        <end position="388"/>
    </location>
</feature>
<comment type="domain">
    <text evidence="7">The PPIase activity resides only in the second parvulin domain. The N-terminal region and the C-terminal tail are necessary and sufficient for the chaperone activity of SurA. The PPIase activity is dispensable for SurA to function as a chaperone. The N-terminal region and the C-terminal tail are also required for porin recognition.</text>
</comment>
<dbReference type="GO" id="GO:0006457">
    <property type="term" value="P:protein folding"/>
    <property type="evidence" value="ECO:0007669"/>
    <property type="project" value="UniProtKB-UniRule"/>
</dbReference>
<dbReference type="EC" id="5.2.1.8" evidence="7"/>
<keyword evidence="3 7" id="KW-0574">Periplasm</keyword>